<comment type="caution">
    <text evidence="1">The sequence shown here is derived from an EMBL/GenBank/DDBJ whole genome shotgun (WGS) entry which is preliminary data.</text>
</comment>
<evidence type="ECO:0000313" key="1">
    <source>
        <dbReference type="EMBL" id="GAA1700368.1"/>
    </source>
</evidence>
<evidence type="ECO:0000313" key="2">
    <source>
        <dbReference type="Proteomes" id="UP001500618"/>
    </source>
</evidence>
<dbReference type="RefSeq" id="WP_163571616.1">
    <property type="nucleotide sequence ID" value="NZ_BAAANY010000023.1"/>
</dbReference>
<sequence>MTMPLETLWGRLNGAVGDLSRIDPRRWRGFAHVETAFSPRGHLSIGRREVAGEKDIVFYIELQRGPRGWNLSADLSRGDGHVLAETAWHLPGTGSAVIDGDAPDAEPMLALSTGGGFGAPGSFTFADEDL</sequence>
<accession>A0ABP4U8M7</accession>
<dbReference type="Proteomes" id="UP001500618">
    <property type="component" value="Unassembled WGS sequence"/>
</dbReference>
<name>A0ABP4U8M7_9ACTN</name>
<evidence type="ECO:0008006" key="3">
    <source>
        <dbReference type="Google" id="ProtNLM"/>
    </source>
</evidence>
<keyword evidence="2" id="KW-1185">Reference proteome</keyword>
<gene>
    <name evidence="1" type="ORF">GCM10009765_57220</name>
</gene>
<protein>
    <recommendedName>
        <fullName evidence="3">Htaa domain-containing protein</fullName>
    </recommendedName>
</protein>
<proteinExistence type="predicted"/>
<dbReference type="EMBL" id="BAAANY010000023">
    <property type="protein sequence ID" value="GAA1700368.1"/>
    <property type="molecule type" value="Genomic_DNA"/>
</dbReference>
<organism evidence="1 2">
    <name type="scientific">Fodinicola feengrottensis</name>
    <dbReference type="NCBI Taxonomy" id="435914"/>
    <lineage>
        <taxon>Bacteria</taxon>
        <taxon>Bacillati</taxon>
        <taxon>Actinomycetota</taxon>
        <taxon>Actinomycetes</taxon>
        <taxon>Mycobacteriales</taxon>
        <taxon>Fodinicola</taxon>
    </lineage>
</organism>
<reference evidence="2" key="1">
    <citation type="journal article" date="2019" name="Int. J. Syst. Evol. Microbiol.">
        <title>The Global Catalogue of Microorganisms (GCM) 10K type strain sequencing project: providing services to taxonomists for standard genome sequencing and annotation.</title>
        <authorList>
            <consortium name="The Broad Institute Genomics Platform"/>
            <consortium name="The Broad Institute Genome Sequencing Center for Infectious Disease"/>
            <person name="Wu L."/>
            <person name="Ma J."/>
        </authorList>
    </citation>
    <scope>NUCLEOTIDE SEQUENCE [LARGE SCALE GENOMIC DNA]</scope>
    <source>
        <strain evidence="2">JCM 14718</strain>
    </source>
</reference>